<evidence type="ECO:0000313" key="3">
    <source>
        <dbReference type="Proteomes" id="UP000193963"/>
    </source>
</evidence>
<feature type="compositionally biased region" description="Acidic residues" evidence="1">
    <location>
        <begin position="54"/>
        <end position="72"/>
    </location>
</feature>
<dbReference type="EMBL" id="FWFN01000006">
    <property type="protein sequence ID" value="SLN61679.1"/>
    <property type="molecule type" value="Genomic_DNA"/>
</dbReference>
<proteinExistence type="predicted"/>
<keyword evidence="3" id="KW-1185">Reference proteome</keyword>
<feature type="region of interest" description="Disordered" evidence="1">
    <location>
        <begin position="51"/>
        <end position="97"/>
    </location>
</feature>
<dbReference type="OrthoDB" id="7728210at2"/>
<evidence type="ECO:0000256" key="1">
    <source>
        <dbReference type="SAM" id="MobiDB-lite"/>
    </source>
</evidence>
<feature type="compositionally biased region" description="Acidic residues" evidence="1">
    <location>
        <begin position="81"/>
        <end position="90"/>
    </location>
</feature>
<sequence length="97" mass="10704">MQAQVIAAVLLLPFALAFLYAAFHEFRRYKSEGRANYGLVYNEETGTTHVTGIEEGEDGFDPGDFDPNDYNDPEINSTADDPGEAEDADPEDSRKNA</sequence>
<dbReference type="RefSeq" id="WP_085889131.1">
    <property type="nucleotide sequence ID" value="NZ_FWFN01000006.1"/>
</dbReference>
<reference evidence="2 3" key="1">
    <citation type="submission" date="2017-03" db="EMBL/GenBank/DDBJ databases">
        <authorList>
            <person name="Afonso C.L."/>
            <person name="Miller P.J."/>
            <person name="Scott M.A."/>
            <person name="Spackman E."/>
            <person name="Goraichik I."/>
            <person name="Dimitrov K.M."/>
            <person name="Suarez D.L."/>
            <person name="Swayne D.E."/>
        </authorList>
    </citation>
    <scope>NUCLEOTIDE SEQUENCE [LARGE SCALE GENOMIC DNA]</scope>
    <source>
        <strain evidence="2 3">CECT 7751</strain>
    </source>
</reference>
<accession>A0A1X6ZU99</accession>
<protein>
    <submittedName>
        <fullName evidence="2">Uncharacterized protein</fullName>
    </submittedName>
</protein>
<organism evidence="2 3">
    <name type="scientific">Pseudooceanicola marinus</name>
    <dbReference type="NCBI Taxonomy" id="396013"/>
    <lineage>
        <taxon>Bacteria</taxon>
        <taxon>Pseudomonadati</taxon>
        <taxon>Pseudomonadota</taxon>
        <taxon>Alphaproteobacteria</taxon>
        <taxon>Rhodobacterales</taxon>
        <taxon>Paracoccaceae</taxon>
        <taxon>Pseudooceanicola</taxon>
    </lineage>
</organism>
<name>A0A1X6ZU99_9RHOB</name>
<dbReference type="AlphaFoldDB" id="A0A1X6ZU99"/>
<gene>
    <name evidence="2" type="ORF">PSM7751_03109</name>
</gene>
<dbReference type="Proteomes" id="UP000193963">
    <property type="component" value="Unassembled WGS sequence"/>
</dbReference>
<evidence type="ECO:0000313" key="2">
    <source>
        <dbReference type="EMBL" id="SLN61679.1"/>
    </source>
</evidence>